<dbReference type="InterPro" id="IPR025857">
    <property type="entry name" value="MacB_PCD"/>
</dbReference>
<protein>
    <submittedName>
        <fullName evidence="9">Putative ABC transport system permease protein</fullName>
    </submittedName>
</protein>
<feature type="transmembrane region" description="Helical" evidence="6">
    <location>
        <begin position="437"/>
        <end position="458"/>
    </location>
</feature>
<feature type="transmembrane region" description="Helical" evidence="6">
    <location>
        <begin position="749"/>
        <end position="768"/>
    </location>
</feature>
<sequence>MFKNYLKIAFRNLLKNKVYSLINIFGLAIGMAACFFIFQYIRFELSYDKFHVNGNNIYRVPITYAGGFSQGTNILNHPAVGPAMKAEFPEVVAQARITPTSTFEKTITVSKDDGNGNVIRFNESRIFSADPSFLTMFSFPFLEGDPATALNDPGNTVISESIARKYFGNSSALNQTLNFNGFPLKVAGVFKDVPENSHIKFDLLVKMGMGDANFGLTEWGWPEFYNYVQLAPGTDPKKVEAKFPAFVSKYLGAKMKELNFQVTYSLQSLGDIHLRSKNSGELEVNGSQSIIYFLGILGVFIIVIAWINYINLSTAKSMERAREVGLRKVVGATRMQLTAQFIFESLIINCIALLMAMVLVIAFTPYFEQFIGKHIGEAFFASGLWKRWYFWAIFFAVFIAGALQVGAYPAFILSSFKPIIVLKGKLLPAKGGISLRKALVAFQFVLSIILIAGTITMYSQLSYMRNQELGYKQDQLFVVKVPPPGDSTFFSKISFFKSEIERNPAIGSMTASKDIPGSRIYGRNGVRKAGEDKTKNFVIGLTEIDKDFIPVYQMKLAAGTNIPEDGKTNVFETKQAKVLINETLVTKLGYPNNEAALHERVIFTSWFGDINCEIVGVVKNYHQRSLKDKYESTLFYYTSGATPNYFSMNVGTKDLAKNLAYVEGLYKKTFPSAAYESFFLDDHFNRQYQADQQFGNIFGLFTILAIIVACLGLIGLSTYAIKLRTKEIGIRKVLGSTTYAIVYLFSKDFIQLVGIAAVVAFPIIYLGANEWLSNFAFHISLSWFIFAGPPLLLLMISLLTIGWQSFKAALANPVNSLRNE</sequence>
<dbReference type="Pfam" id="PF02687">
    <property type="entry name" value="FtsX"/>
    <property type="match status" value="2"/>
</dbReference>
<reference evidence="10" key="1">
    <citation type="submission" date="2016-11" db="EMBL/GenBank/DDBJ databases">
        <authorList>
            <person name="Varghese N."/>
            <person name="Submissions S."/>
        </authorList>
    </citation>
    <scope>NUCLEOTIDE SEQUENCE [LARGE SCALE GENOMIC DNA]</scope>
    <source>
        <strain evidence="10">DSM 24787</strain>
    </source>
</reference>
<keyword evidence="2" id="KW-1003">Cell membrane</keyword>
<keyword evidence="4 6" id="KW-1133">Transmembrane helix</keyword>
<feature type="domain" description="ABC3 transporter permease C-terminal" evidence="7">
    <location>
        <begin position="700"/>
        <end position="809"/>
    </location>
</feature>
<evidence type="ECO:0000256" key="6">
    <source>
        <dbReference type="SAM" id="Phobius"/>
    </source>
</evidence>
<name>A0A1N6DQS0_9BACT</name>
<dbReference type="STRING" id="536979.SAMN04488055_0994"/>
<keyword evidence="10" id="KW-1185">Reference proteome</keyword>
<evidence type="ECO:0000256" key="2">
    <source>
        <dbReference type="ARBA" id="ARBA00022475"/>
    </source>
</evidence>
<evidence type="ECO:0000259" key="8">
    <source>
        <dbReference type="Pfam" id="PF12704"/>
    </source>
</evidence>
<dbReference type="AlphaFoldDB" id="A0A1N6DQS0"/>
<feature type="transmembrane region" description="Helical" evidence="6">
    <location>
        <begin position="780"/>
        <end position="801"/>
    </location>
</feature>
<organism evidence="9 10">
    <name type="scientific">Chitinophaga niabensis</name>
    <dbReference type="NCBI Taxonomy" id="536979"/>
    <lineage>
        <taxon>Bacteria</taxon>
        <taxon>Pseudomonadati</taxon>
        <taxon>Bacteroidota</taxon>
        <taxon>Chitinophagia</taxon>
        <taxon>Chitinophagales</taxon>
        <taxon>Chitinophagaceae</taxon>
        <taxon>Chitinophaga</taxon>
    </lineage>
</organism>
<feature type="transmembrane region" description="Helical" evidence="6">
    <location>
        <begin position="341"/>
        <end position="363"/>
    </location>
</feature>
<dbReference type="PROSITE" id="PS51257">
    <property type="entry name" value="PROKAR_LIPOPROTEIN"/>
    <property type="match status" value="1"/>
</dbReference>
<dbReference type="GO" id="GO:0022857">
    <property type="term" value="F:transmembrane transporter activity"/>
    <property type="evidence" value="ECO:0007669"/>
    <property type="project" value="TreeGrafter"/>
</dbReference>
<dbReference type="EMBL" id="FSRA01000001">
    <property type="protein sequence ID" value="SIN73023.1"/>
    <property type="molecule type" value="Genomic_DNA"/>
</dbReference>
<dbReference type="OrthoDB" id="5933722at2"/>
<evidence type="ECO:0000256" key="5">
    <source>
        <dbReference type="ARBA" id="ARBA00023136"/>
    </source>
</evidence>
<dbReference type="GO" id="GO:0005886">
    <property type="term" value="C:plasma membrane"/>
    <property type="evidence" value="ECO:0007669"/>
    <property type="project" value="UniProtKB-SubCell"/>
</dbReference>
<accession>A0A1N6DQS0</accession>
<dbReference type="InterPro" id="IPR003838">
    <property type="entry name" value="ABC3_permease_C"/>
</dbReference>
<gene>
    <name evidence="9" type="ORF">SAMN04488055_0994</name>
</gene>
<proteinExistence type="predicted"/>
<evidence type="ECO:0000256" key="3">
    <source>
        <dbReference type="ARBA" id="ARBA00022692"/>
    </source>
</evidence>
<feature type="transmembrane region" description="Helical" evidence="6">
    <location>
        <begin position="388"/>
        <end position="416"/>
    </location>
</feature>
<dbReference type="PANTHER" id="PTHR30572">
    <property type="entry name" value="MEMBRANE COMPONENT OF TRANSPORTER-RELATED"/>
    <property type="match status" value="1"/>
</dbReference>
<keyword evidence="3 6" id="KW-0812">Transmembrane</keyword>
<dbReference type="Proteomes" id="UP000185003">
    <property type="component" value="Unassembled WGS sequence"/>
</dbReference>
<evidence type="ECO:0000313" key="10">
    <source>
        <dbReference type="Proteomes" id="UP000185003"/>
    </source>
</evidence>
<evidence type="ECO:0000259" key="7">
    <source>
        <dbReference type="Pfam" id="PF02687"/>
    </source>
</evidence>
<dbReference type="Pfam" id="PF12704">
    <property type="entry name" value="MacB_PCD"/>
    <property type="match status" value="1"/>
</dbReference>
<dbReference type="RefSeq" id="WP_074238177.1">
    <property type="nucleotide sequence ID" value="NZ_FSRA01000001.1"/>
</dbReference>
<evidence type="ECO:0000256" key="1">
    <source>
        <dbReference type="ARBA" id="ARBA00004651"/>
    </source>
</evidence>
<feature type="domain" description="ABC3 transporter permease C-terminal" evidence="7">
    <location>
        <begin position="296"/>
        <end position="403"/>
    </location>
</feature>
<feature type="transmembrane region" description="Helical" evidence="6">
    <location>
        <begin position="697"/>
        <end position="721"/>
    </location>
</feature>
<comment type="subcellular location">
    <subcellularLocation>
        <location evidence="1">Cell membrane</location>
        <topology evidence="1">Multi-pass membrane protein</topology>
    </subcellularLocation>
</comment>
<evidence type="ECO:0000256" key="4">
    <source>
        <dbReference type="ARBA" id="ARBA00022989"/>
    </source>
</evidence>
<feature type="domain" description="MacB-like periplasmic core" evidence="8">
    <location>
        <begin position="20"/>
        <end position="243"/>
    </location>
</feature>
<keyword evidence="5 6" id="KW-0472">Membrane</keyword>
<dbReference type="InterPro" id="IPR050250">
    <property type="entry name" value="Macrolide_Exporter_MacB"/>
</dbReference>
<evidence type="ECO:0000313" key="9">
    <source>
        <dbReference type="EMBL" id="SIN73023.1"/>
    </source>
</evidence>
<feature type="transmembrane region" description="Helical" evidence="6">
    <location>
        <begin position="290"/>
        <end position="312"/>
    </location>
</feature>
<dbReference type="PANTHER" id="PTHR30572:SF18">
    <property type="entry name" value="ABC-TYPE MACROLIDE FAMILY EXPORT SYSTEM PERMEASE COMPONENT 2"/>
    <property type="match status" value="1"/>
</dbReference>
<feature type="transmembrane region" description="Helical" evidence="6">
    <location>
        <begin position="21"/>
        <end position="41"/>
    </location>
</feature>